<evidence type="ECO:0000256" key="7">
    <source>
        <dbReference type="PIRNR" id="PIRNR000535"/>
    </source>
</evidence>
<dbReference type="InterPro" id="IPR017583">
    <property type="entry name" value="Tagatose/fructose_Pkinase"/>
</dbReference>
<evidence type="ECO:0000256" key="3">
    <source>
        <dbReference type="ARBA" id="ARBA00022741"/>
    </source>
</evidence>
<dbReference type="NCBIfam" id="TIGR03168">
    <property type="entry name" value="1-PFK"/>
    <property type="match status" value="1"/>
</dbReference>
<comment type="catalytic activity">
    <reaction evidence="7">
        <text>D-tagatofuranose 6-phosphate + ATP = D-tagatofuranose 1,6-bisphosphate + ADP + H(+)</text>
        <dbReference type="Rhea" id="RHEA:12420"/>
        <dbReference type="ChEBI" id="CHEBI:15378"/>
        <dbReference type="ChEBI" id="CHEBI:30616"/>
        <dbReference type="ChEBI" id="CHEBI:58694"/>
        <dbReference type="ChEBI" id="CHEBI:58695"/>
        <dbReference type="ChEBI" id="CHEBI:456216"/>
        <dbReference type="EC" id="2.7.1.144"/>
    </reaction>
</comment>
<evidence type="ECO:0000259" key="9">
    <source>
        <dbReference type="Pfam" id="PF00294"/>
    </source>
</evidence>
<dbReference type="GO" id="GO:0044281">
    <property type="term" value="P:small molecule metabolic process"/>
    <property type="evidence" value="ECO:0007669"/>
    <property type="project" value="UniProtKB-ARBA"/>
</dbReference>
<gene>
    <name evidence="10" type="primary">FruK</name>
    <name evidence="10" type="ordered locus">TTE2587</name>
</gene>
<keyword evidence="7" id="KW-0423">Lactose metabolism</keyword>
<dbReference type="NCBIfam" id="TIGR03828">
    <property type="entry name" value="pfkB"/>
    <property type="match status" value="1"/>
</dbReference>
<sequence>MKGMKMMITTVTANPAIDRTVIVENLRLGSVNRVIRSRVDAGGKGINVAKNLKNLGDEVITLGFLGPNAQYIIDCLEEEGIKSDFVKIKNDTRTNIKISDISRGEVTDLNEYGPEVSEEEIELLKESIFRYAEKSKVLVLSGSLPLGVPKTFYKEIIKEVKNKDLKIILDADNQALFYGIEERPFMIKPNLHELEDIVGRKLETLEEIIEEGKKLNKKGIEIVAISMGKEGSVVITDDAVFRVKPLKVEVKGTVGAGDAYVAGFAHGIYRGLSLEETIKIAAALSTSVVMKEGTGAGTIEEVNALKDKIEIERIER</sequence>
<feature type="domain" description="Carbohydrate kinase PfkB" evidence="9">
    <location>
        <begin position="17"/>
        <end position="297"/>
    </location>
</feature>
<dbReference type="STRING" id="273068.TTE2587"/>
<dbReference type="InterPro" id="IPR022463">
    <property type="entry name" value="1-PFruKinase"/>
</dbReference>
<dbReference type="UniPathway" id="UPA00704">
    <property type="reaction ID" value="UER00715"/>
</dbReference>
<accession>Q8R737</accession>
<keyword evidence="5 7" id="KW-0067">ATP-binding</keyword>
<evidence type="ECO:0000313" key="10">
    <source>
        <dbReference type="EMBL" id="AAM25711.1"/>
    </source>
</evidence>
<dbReference type="SUPFAM" id="SSF53613">
    <property type="entry name" value="Ribokinase-like"/>
    <property type="match status" value="1"/>
</dbReference>
<dbReference type="GO" id="GO:0005524">
    <property type="term" value="F:ATP binding"/>
    <property type="evidence" value="ECO:0007669"/>
    <property type="project" value="UniProtKB-UniRule"/>
</dbReference>
<dbReference type="GO" id="GO:0016052">
    <property type="term" value="P:carbohydrate catabolic process"/>
    <property type="evidence" value="ECO:0007669"/>
    <property type="project" value="UniProtKB-ARBA"/>
</dbReference>
<comment type="function">
    <text evidence="8">Catalyzes the ATP-dependent phosphorylation of fructose-l-phosphate to fructose-l,6-bisphosphate.</text>
</comment>
<keyword evidence="2 7" id="KW-0808">Transferase</keyword>
<dbReference type="PANTHER" id="PTHR46566:SF2">
    <property type="entry name" value="ATP-DEPENDENT 6-PHOSPHOFRUCTOKINASE ISOZYME 2"/>
    <property type="match status" value="1"/>
</dbReference>
<comment type="similarity">
    <text evidence="1">Belongs to the carbohydrate kinase pfkB family.</text>
</comment>
<dbReference type="Pfam" id="PF00294">
    <property type="entry name" value="PfkB"/>
    <property type="match status" value="1"/>
</dbReference>
<dbReference type="CDD" id="cd01164">
    <property type="entry name" value="FruK_PfkB_like"/>
    <property type="match status" value="1"/>
</dbReference>
<dbReference type="GO" id="GO:0005829">
    <property type="term" value="C:cytosol"/>
    <property type="evidence" value="ECO:0007669"/>
    <property type="project" value="TreeGrafter"/>
</dbReference>
<dbReference type="InterPro" id="IPR011611">
    <property type="entry name" value="PfkB_dom"/>
</dbReference>
<evidence type="ECO:0000256" key="8">
    <source>
        <dbReference type="RuleBase" id="RU369061"/>
    </source>
</evidence>
<keyword evidence="3 7" id="KW-0547">Nucleotide-binding</keyword>
<dbReference type="PIRSF" id="PIRSF000535">
    <property type="entry name" value="1PFK/6PFK/LacC"/>
    <property type="match status" value="1"/>
</dbReference>
<keyword evidence="11" id="KW-1185">Reference proteome</keyword>
<keyword evidence="4 8" id="KW-0418">Kinase</keyword>
<dbReference type="InterPro" id="IPR002173">
    <property type="entry name" value="Carboh/pur_kinase_PfkB_CS"/>
</dbReference>
<comment type="similarity">
    <text evidence="7">Belongs to the carbohydrate kinase PfkB family. LacC subfamily.</text>
</comment>
<organism evidence="10 11">
    <name type="scientific">Caldanaerobacter subterraneus subsp. tengcongensis (strain DSM 15242 / JCM 11007 / NBRC 100824 / MB4)</name>
    <name type="common">Thermoanaerobacter tengcongensis</name>
    <dbReference type="NCBI Taxonomy" id="273068"/>
    <lineage>
        <taxon>Bacteria</taxon>
        <taxon>Bacillati</taxon>
        <taxon>Bacillota</taxon>
        <taxon>Clostridia</taxon>
        <taxon>Thermoanaerobacterales</taxon>
        <taxon>Thermoanaerobacteraceae</taxon>
        <taxon>Caldanaerobacter</taxon>
    </lineage>
</organism>
<reference evidence="10 11" key="1">
    <citation type="journal article" date="2002" name="Genome Res.">
        <title>A complete sequence of the T. tengcongensis genome.</title>
        <authorList>
            <person name="Bao Q."/>
            <person name="Tian Y."/>
            <person name="Li W."/>
            <person name="Xu Z."/>
            <person name="Xuan Z."/>
            <person name="Hu S."/>
            <person name="Dong W."/>
            <person name="Yang J."/>
            <person name="Chen Y."/>
            <person name="Xue Y."/>
            <person name="Xu Y."/>
            <person name="Lai X."/>
            <person name="Huang L."/>
            <person name="Dong X."/>
            <person name="Ma Y."/>
            <person name="Ling L."/>
            <person name="Tan H."/>
            <person name="Chen R."/>
            <person name="Wang J."/>
            <person name="Yu J."/>
            <person name="Yang H."/>
        </authorList>
    </citation>
    <scope>NUCLEOTIDE SEQUENCE [LARGE SCALE GENOMIC DNA]</scope>
    <source>
        <strain evidence="11">DSM 15242 / JCM 11007 / NBRC 100824 / MB4</strain>
    </source>
</reference>
<dbReference type="EC" id="2.7.1.144" evidence="7"/>
<dbReference type="AlphaFoldDB" id="Q8R737"/>
<evidence type="ECO:0000256" key="5">
    <source>
        <dbReference type="ARBA" id="ARBA00022840"/>
    </source>
</evidence>
<evidence type="ECO:0000256" key="1">
    <source>
        <dbReference type="ARBA" id="ARBA00005380"/>
    </source>
</evidence>
<dbReference type="GO" id="GO:0009024">
    <property type="term" value="F:tagatose-6-phosphate kinase activity"/>
    <property type="evidence" value="ECO:0007669"/>
    <property type="project" value="UniProtKB-EC"/>
</dbReference>
<protein>
    <recommendedName>
        <fullName evidence="7">Tagatose-6-phosphate kinase</fullName>
        <ecNumber evidence="7">2.7.1.144</ecNumber>
    </recommendedName>
</protein>
<proteinExistence type="inferred from homology"/>
<dbReference type="PROSITE" id="PS00583">
    <property type="entry name" value="PFKB_KINASES_1"/>
    <property type="match status" value="1"/>
</dbReference>
<evidence type="ECO:0000256" key="6">
    <source>
        <dbReference type="ARBA" id="ARBA00047745"/>
    </source>
</evidence>
<dbReference type="Gene3D" id="3.40.1190.20">
    <property type="match status" value="1"/>
</dbReference>
<dbReference type="KEGG" id="tte:TTE2587"/>
<dbReference type="InterPro" id="IPR029056">
    <property type="entry name" value="Ribokinase-like"/>
</dbReference>
<evidence type="ECO:0000256" key="4">
    <source>
        <dbReference type="ARBA" id="ARBA00022777"/>
    </source>
</evidence>
<dbReference type="GO" id="GO:0005988">
    <property type="term" value="P:lactose metabolic process"/>
    <property type="evidence" value="ECO:0007669"/>
    <property type="project" value="UniProtKB-KW"/>
</dbReference>
<evidence type="ECO:0000313" key="11">
    <source>
        <dbReference type="Proteomes" id="UP000000555"/>
    </source>
</evidence>
<dbReference type="HOGENOM" id="CLU_050013_0_2_9"/>
<dbReference type="GO" id="GO:0008662">
    <property type="term" value="F:1-phosphofructokinase activity"/>
    <property type="evidence" value="ECO:0007669"/>
    <property type="project" value="UniProtKB-UniRule"/>
</dbReference>
<dbReference type="eggNOG" id="COG1105">
    <property type="taxonomic scope" value="Bacteria"/>
</dbReference>
<dbReference type="PANTHER" id="PTHR46566">
    <property type="entry name" value="1-PHOSPHOFRUCTOKINASE-RELATED"/>
    <property type="match status" value="1"/>
</dbReference>
<dbReference type="GO" id="GO:2001059">
    <property type="term" value="P:D-tagatose 6-phosphate catabolic process"/>
    <property type="evidence" value="ECO:0007669"/>
    <property type="project" value="UniProtKB-UniPathway"/>
</dbReference>
<name>Q8R737_CALS4</name>
<dbReference type="EMBL" id="AE008691">
    <property type="protein sequence ID" value="AAM25711.1"/>
    <property type="molecule type" value="Genomic_DNA"/>
</dbReference>
<comment type="pathway">
    <text evidence="7">Carbohydrate metabolism; D-tagatose 6-phosphate degradation; D-glyceraldehyde 3-phosphate and glycerone phosphate from D-tagatose 6-phosphate: step 1/2.</text>
</comment>
<comment type="catalytic activity">
    <reaction evidence="6 8">
        <text>beta-D-fructose 1-phosphate + ATP = beta-D-fructose 1,6-bisphosphate + ADP + H(+)</text>
        <dbReference type="Rhea" id="RHEA:14213"/>
        <dbReference type="ChEBI" id="CHEBI:15378"/>
        <dbReference type="ChEBI" id="CHEBI:30616"/>
        <dbReference type="ChEBI" id="CHEBI:32966"/>
        <dbReference type="ChEBI" id="CHEBI:138881"/>
        <dbReference type="ChEBI" id="CHEBI:456216"/>
        <dbReference type="EC" id="2.7.1.56"/>
    </reaction>
</comment>
<evidence type="ECO:0000256" key="2">
    <source>
        <dbReference type="ARBA" id="ARBA00022679"/>
    </source>
</evidence>
<dbReference type="FunFam" id="3.40.1190.20:FF:000001">
    <property type="entry name" value="Phosphofructokinase"/>
    <property type="match status" value="1"/>
</dbReference>
<dbReference type="Proteomes" id="UP000000555">
    <property type="component" value="Chromosome"/>
</dbReference>